<keyword evidence="9" id="KW-0234">DNA repair</keyword>
<evidence type="ECO:0000256" key="14">
    <source>
        <dbReference type="ARBA" id="ARBA00048988"/>
    </source>
</evidence>
<evidence type="ECO:0000256" key="4">
    <source>
        <dbReference type="ARBA" id="ARBA00022801"/>
    </source>
</evidence>
<dbReference type="GO" id="GO:0000725">
    <property type="term" value="P:recombinational repair"/>
    <property type="evidence" value="ECO:0007669"/>
    <property type="project" value="TreeGrafter"/>
</dbReference>
<dbReference type="InterPro" id="IPR027417">
    <property type="entry name" value="P-loop_NTPase"/>
</dbReference>
<feature type="domain" description="UvrD-like helicase ATP-binding" evidence="17">
    <location>
        <begin position="4"/>
        <end position="475"/>
    </location>
</feature>
<evidence type="ECO:0000256" key="6">
    <source>
        <dbReference type="ARBA" id="ARBA00022839"/>
    </source>
</evidence>
<dbReference type="PROSITE" id="PS51217">
    <property type="entry name" value="UVRD_HELICASE_CTER"/>
    <property type="match status" value="1"/>
</dbReference>
<keyword evidence="1" id="KW-0540">Nuclease</keyword>
<keyword evidence="20" id="KW-1185">Reference proteome</keyword>
<dbReference type="GO" id="GO:0003677">
    <property type="term" value="F:DNA binding"/>
    <property type="evidence" value="ECO:0007669"/>
    <property type="project" value="UniProtKB-KW"/>
</dbReference>
<keyword evidence="6" id="KW-0269">Exonuclease</keyword>
<evidence type="ECO:0000256" key="9">
    <source>
        <dbReference type="ARBA" id="ARBA00023204"/>
    </source>
</evidence>
<name>A0A1Y5S203_9RHOB</name>
<dbReference type="AlphaFoldDB" id="A0A1Y5S203"/>
<dbReference type="Gene3D" id="1.10.486.10">
    <property type="entry name" value="PCRA, domain 4"/>
    <property type="match status" value="1"/>
</dbReference>
<dbReference type="GO" id="GO:0005524">
    <property type="term" value="F:ATP binding"/>
    <property type="evidence" value="ECO:0007669"/>
    <property type="project" value="UniProtKB-UniRule"/>
</dbReference>
<dbReference type="Gene3D" id="3.90.320.10">
    <property type="match status" value="1"/>
</dbReference>
<dbReference type="EMBL" id="FWFZ01000004">
    <property type="protein sequence ID" value="SLN30654.1"/>
    <property type="molecule type" value="Genomic_DNA"/>
</dbReference>
<keyword evidence="3" id="KW-0227">DNA damage</keyword>
<evidence type="ECO:0000256" key="7">
    <source>
        <dbReference type="ARBA" id="ARBA00022840"/>
    </source>
</evidence>
<feature type="domain" description="UvrD-like helicase C-terminal" evidence="18">
    <location>
        <begin position="505"/>
        <end position="779"/>
    </location>
</feature>
<dbReference type="GO" id="GO:0005829">
    <property type="term" value="C:cytosol"/>
    <property type="evidence" value="ECO:0007669"/>
    <property type="project" value="TreeGrafter"/>
</dbReference>
<dbReference type="PROSITE" id="PS51198">
    <property type="entry name" value="UVRD_HELICASE_ATP_BIND"/>
    <property type="match status" value="1"/>
</dbReference>
<evidence type="ECO:0000256" key="16">
    <source>
        <dbReference type="SAM" id="MobiDB-lite"/>
    </source>
</evidence>
<evidence type="ECO:0000259" key="17">
    <source>
        <dbReference type="PROSITE" id="PS51198"/>
    </source>
</evidence>
<protein>
    <recommendedName>
        <fullName evidence="12">DNA 3'-5' helicase</fullName>
        <ecNumber evidence="12">5.6.2.4</ecNumber>
    </recommendedName>
    <alternativeName>
        <fullName evidence="13">DNA 3'-5' helicase II</fullName>
    </alternativeName>
</protein>
<evidence type="ECO:0000256" key="8">
    <source>
        <dbReference type="ARBA" id="ARBA00023125"/>
    </source>
</evidence>
<evidence type="ECO:0000256" key="11">
    <source>
        <dbReference type="ARBA" id="ARBA00034617"/>
    </source>
</evidence>
<evidence type="ECO:0000256" key="12">
    <source>
        <dbReference type="ARBA" id="ARBA00034808"/>
    </source>
</evidence>
<feature type="binding site" evidence="15">
    <location>
        <begin position="25"/>
        <end position="32"/>
    </location>
    <ligand>
        <name>ATP</name>
        <dbReference type="ChEBI" id="CHEBI:30616"/>
    </ligand>
</feature>
<keyword evidence="4 15" id="KW-0378">Hydrolase</keyword>
<evidence type="ECO:0000256" key="2">
    <source>
        <dbReference type="ARBA" id="ARBA00022741"/>
    </source>
</evidence>
<evidence type="ECO:0000256" key="13">
    <source>
        <dbReference type="ARBA" id="ARBA00034923"/>
    </source>
</evidence>
<comment type="catalytic activity">
    <reaction evidence="11">
        <text>Couples ATP hydrolysis with the unwinding of duplex DNA by translocating in the 3'-5' direction.</text>
        <dbReference type="EC" id="5.6.2.4"/>
    </reaction>
</comment>
<evidence type="ECO:0000313" key="20">
    <source>
        <dbReference type="Proteomes" id="UP000193900"/>
    </source>
</evidence>
<dbReference type="GO" id="GO:0016887">
    <property type="term" value="F:ATP hydrolysis activity"/>
    <property type="evidence" value="ECO:0007669"/>
    <property type="project" value="RHEA"/>
</dbReference>
<dbReference type="InterPro" id="IPR011604">
    <property type="entry name" value="PDDEXK-like_dom_sf"/>
</dbReference>
<evidence type="ECO:0000256" key="3">
    <source>
        <dbReference type="ARBA" id="ARBA00022763"/>
    </source>
</evidence>
<dbReference type="GO" id="GO:0033202">
    <property type="term" value="C:DNA helicase complex"/>
    <property type="evidence" value="ECO:0007669"/>
    <property type="project" value="TreeGrafter"/>
</dbReference>
<dbReference type="Gene3D" id="3.40.50.300">
    <property type="entry name" value="P-loop containing nucleotide triphosphate hydrolases"/>
    <property type="match status" value="4"/>
</dbReference>
<keyword evidence="10" id="KW-0413">Isomerase</keyword>
<dbReference type="InterPro" id="IPR014016">
    <property type="entry name" value="UvrD-like_ATP-bd"/>
</dbReference>
<comment type="catalytic activity">
    <reaction evidence="14">
        <text>ATP + H2O = ADP + phosphate + H(+)</text>
        <dbReference type="Rhea" id="RHEA:13065"/>
        <dbReference type="ChEBI" id="CHEBI:15377"/>
        <dbReference type="ChEBI" id="CHEBI:15378"/>
        <dbReference type="ChEBI" id="CHEBI:30616"/>
        <dbReference type="ChEBI" id="CHEBI:43474"/>
        <dbReference type="ChEBI" id="CHEBI:456216"/>
        <dbReference type="EC" id="5.6.2.4"/>
    </reaction>
</comment>
<evidence type="ECO:0000256" key="10">
    <source>
        <dbReference type="ARBA" id="ARBA00023235"/>
    </source>
</evidence>
<feature type="region of interest" description="Disordered" evidence="16">
    <location>
        <begin position="912"/>
        <end position="941"/>
    </location>
</feature>
<dbReference type="Pfam" id="PF13361">
    <property type="entry name" value="UvrD_C"/>
    <property type="match status" value="1"/>
</dbReference>
<dbReference type="InterPro" id="IPR014017">
    <property type="entry name" value="DNA_helicase_UvrD-like_C"/>
</dbReference>
<proteinExistence type="predicted"/>
<evidence type="ECO:0000256" key="15">
    <source>
        <dbReference type="PROSITE-ProRule" id="PRU00560"/>
    </source>
</evidence>
<accession>A0A1Y5S203</accession>
<organism evidence="19 20">
    <name type="scientific">Roseisalinus antarcticus</name>
    <dbReference type="NCBI Taxonomy" id="254357"/>
    <lineage>
        <taxon>Bacteria</taxon>
        <taxon>Pseudomonadati</taxon>
        <taxon>Pseudomonadota</taxon>
        <taxon>Alphaproteobacteria</taxon>
        <taxon>Rhodobacterales</taxon>
        <taxon>Roseobacteraceae</taxon>
        <taxon>Roseisalinus</taxon>
    </lineage>
</organism>
<dbReference type="Proteomes" id="UP000193900">
    <property type="component" value="Unassembled WGS sequence"/>
</dbReference>
<keyword evidence="7 15" id="KW-0067">ATP-binding</keyword>
<dbReference type="InterPro" id="IPR000212">
    <property type="entry name" value="DNA_helicase_UvrD/REP"/>
</dbReference>
<dbReference type="GO" id="GO:0043138">
    <property type="term" value="F:3'-5' DNA helicase activity"/>
    <property type="evidence" value="ECO:0007669"/>
    <property type="project" value="UniProtKB-EC"/>
</dbReference>
<dbReference type="RefSeq" id="WP_085877957.1">
    <property type="nucleotide sequence ID" value="NZ_FWFZ01000004.1"/>
</dbReference>
<dbReference type="GO" id="GO:0004527">
    <property type="term" value="F:exonuclease activity"/>
    <property type="evidence" value="ECO:0007669"/>
    <property type="project" value="UniProtKB-KW"/>
</dbReference>
<dbReference type="NCBIfam" id="TIGR02784">
    <property type="entry name" value="addA_alphas"/>
    <property type="match status" value="1"/>
</dbReference>
<dbReference type="Pfam" id="PF12705">
    <property type="entry name" value="PDDEXK_1"/>
    <property type="match status" value="1"/>
</dbReference>
<dbReference type="InterPro" id="IPR038726">
    <property type="entry name" value="PDDEXK_AddAB-type"/>
</dbReference>
<evidence type="ECO:0000256" key="5">
    <source>
        <dbReference type="ARBA" id="ARBA00022806"/>
    </source>
</evidence>
<dbReference type="PANTHER" id="PTHR11070">
    <property type="entry name" value="UVRD / RECB / PCRA DNA HELICASE FAMILY MEMBER"/>
    <property type="match status" value="1"/>
</dbReference>
<dbReference type="SUPFAM" id="SSF52540">
    <property type="entry name" value="P-loop containing nucleoside triphosphate hydrolases"/>
    <property type="match status" value="1"/>
</dbReference>
<dbReference type="OrthoDB" id="9810135at2"/>
<keyword evidence="5 15" id="KW-0347">Helicase</keyword>
<evidence type="ECO:0000256" key="1">
    <source>
        <dbReference type="ARBA" id="ARBA00022722"/>
    </source>
</evidence>
<dbReference type="InterPro" id="IPR014151">
    <property type="entry name" value="DNA_helicase_AddA"/>
</dbReference>
<gene>
    <name evidence="19" type="primary">addA</name>
    <name evidence="19" type="ORF">ROA7023_01049</name>
</gene>
<reference evidence="19 20" key="1">
    <citation type="submission" date="2017-03" db="EMBL/GenBank/DDBJ databases">
        <authorList>
            <person name="Afonso C.L."/>
            <person name="Miller P.J."/>
            <person name="Scott M.A."/>
            <person name="Spackman E."/>
            <person name="Goraichik I."/>
            <person name="Dimitrov K.M."/>
            <person name="Suarez D.L."/>
            <person name="Swayne D.E."/>
        </authorList>
    </citation>
    <scope>NUCLEOTIDE SEQUENCE [LARGE SCALE GENOMIC DNA]</scope>
    <source>
        <strain evidence="19 20">CECT 7023</strain>
    </source>
</reference>
<sequence length="1110" mass="122046">MSPGDEATQRQVDAADPRNSTWLSANAGSGKTRVLTDRVARLLLQGVDPQNILCLTFTKAAASEMQNRLFRRLGAWAMMDAGPLREELDRLGAEQPDELGFARRLFARAIETPGGLKIQTIHAFCAGVLRRFPLEAGVSPRFAEMEDRSADLLRAEVLDEIAERQPALLDRFAAHFTGAEIEPFLKELTGHARALSTPPDTAKLAALLGVDPTTTIAAVMEEVYPSDLNTLLSMLHEACAAGSTMDQRAADKLKPVLGRNSLDPEVFDLFCELFLFGKSAKDPFGSKTGKFPTAATRKAHPELAEDIDDIMDATADLRPWVHARNAFDRGADLLQFGHAFITAYEARKRAKGALDFDDLINNTRALLDDRALAQWVLFRLDGGIDHILVDEAQDTSPGQWAVIERLTEEMNSGEGAHGDRPRTLFVVGDKKQSIYSFQGADADAFDDMRKLFDAKVAHGGGRLHELPLEFSFRSAGAILSLVDATFTGEMAEGLERDVFHRPFKSTLPGRADLWPSIGKAGPDDDDTPWYTPVDRVGEQHHDVRLADRIAETIQSLTHPESGETIPDEVDGALIRRPIRPGDFLILVQRRSRLFGEIIRACKARGLPIAGRDRLKVGAELAVRDLAALLRFLALPDDDLSLAAALKSPLFGWSEQELFTLANGRTGVLWQGLRDGTAHPETRAILRDLRDRADFFRPYDLLARILIRHDGRRRLIARLGEEAEDGIDALLAQSLAYEQSDVPSLTGFLGWMETEEIEVKRQMDAQGDRIRVMTVHGAKGLEAPIVILPDTTPRRRELRRAIWPLEDTLAWAPPADKLPEALSVVKQSLVEAQDRERRRLLYVALTRAEKWLIVCNAGDPGKDRQDSWYQAVNHALGALGAVPLNLPDGDGLRLASGDWSGLPLVSPEVPRRRTAIPPSFDRPRTAEVRKTRSPSDLGGAKVLLGETDSDLSEEAKDRGTAIHALLEHLAGRPRTDWPAMAEALGATEHLPDATRVLTAPALAPVFAPDALAEVSVTAELDQIGRIHGIIDRLVVGDTVLAVDFKTNRAVPARPEDTPEALLRQMGAYALALRQIYPDRDVRTAILWTATATLMELPDALINAAILRTPAP</sequence>
<evidence type="ECO:0000259" key="18">
    <source>
        <dbReference type="PROSITE" id="PS51217"/>
    </source>
</evidence>
<keyword evidence="2 15" id="KW-0547">Nucleotide-binding</keyword>
<dbReference type="EC" id="5.6.2.4" evidence="12"/>
<evidence type="ECO:0000313" key="19">
    <source>
        <dbReference type="EMBL" id="SLN30654.1"/>
    </source>
</evidence>
<feature type="region of interest" description="Disordered" evidence="16">
    <location>
        <begin position="1"/>
        <end position="26"/>
    </location>
</feature>
<feature type="compositionally biased region" description="Basic and acidic residues" evidence="16">
    <location>
        <begin position="920"/>
        <end position="929"/>
    </location>
</feature>
<dbReference type="PANTHER" id="PTHR11070:SF2">
    <property type="entry name" value="ATP-DEPENDENT DNA HELICASE SRS2"/>
    <property type="match status" value="1"/>
</dbReference>
<keyword evidence="8" id="KW-0238">DNA-binding</keyword>
<dbReference type="Pfam" id="PF00580">
    <property type="entry name" value="UvrD-helicase"/>
    <property type="match status" value="1"/>
</dbReference>